<feature type="domain" description="Regulator of ribonuclease activity B" evidence="3">
    <location>
        <begin position="23"/>
        <end position="118"/>
    </location>
</feature>
<dbReference type="InterPro" id="IPR019734">
    <property type="entry name" value="TPR_rpt"/>
</dbReference>
<dbReference type="OrthoDB" id="255821at2"/>
<evidence type="ECO:0000259" key="3">
    <source>
        <dbReference type="Pfam" id="PF06877"/>
    </source>
</evidence>
<dbReference type="Pfam" id="PF06877">
    <property type="entry name" value="RraB"/>
    <property type="match status" value="1"/>
</dbReference>
<keyword evidence="2" id="KW-0802">TPR repeat</keyword>
<reference evidence="4 5" key="1">
    <citation type="submission" date="2019-05" db="EMBL/GenBank/DDBJ databases">
        <title>Genome sequences of Thalassotalea litorea 1K03283.</title>
        <authorList>
            <person name="Zhang D."/>
        </authorList>
    </citation>
    <scope>NUCLEOTIDE SEQUENCE [LARGE SCALE GENOMIC DNA]</scope>
    <source>
        <strain evidence="4 5">MCCC 1K03283</strain>
    </source>
</reference>
<accession>A0A5R9IIS4</accession>
<dbReference type="Proteomes" id="UP000307790">
    <property type="component" value="Unassembled WGS sequence"/>
</dbReference>
<organism evidence="4 5">
    <name type="scientific">Thalassotalea litorea</name>
    <dbReference type="NCBI Taxonomy" id="2020715"/>
    <lineage>
        <taxon>Bacteria</taxon>
        <taxon>Pseudomonadati</taxon>
        <taxon>Pseudomonadota</taxon>
        <taxon>Gammaproteobacteria</taxon>
        <taxon>Alteromonadales</taxon>
        <taxon>Colwelliaceae</taxon>
        <taxon>Thalassotalea</taxon>
    </lineage>
</organism>
<evidence type="ECO:0000313" key="5">
    <source>
        <dbReference type="Proteomes" id="UP000307790"/>
    </source>
</evidence>
<dbReference type="AlphaFoldDB" id="A0A5R9IIS4"/>
<comment type="caution">
    <text evidence="4">The sequence shown here is derived from an EMBL/GenBank/DDBJ whole genome shotgun (WGS) entry which is preliminary data.</text>
</comment>
<dbReference type="InterPro" id="IPR050498">
    <property type="entry name" value="Ycf3"/>
</dbReference>
<name>A0A5R9IIS4_9GAMM</name>
<dbReference type="InterPro" id="IPR036701">
    <property type="entry name" value="RraB-like_sf"/>
</dbReference>
<gene>
    <name evidence="4" type="ORF">FE810_11740</name>
</gene>
<dbReference type="EMBL" id="VCBC01000011">
    <property type="protein sequence ID" value="TLU64373.1"/>
    <property type="molecule type" value="Genomic_DNA"/>
</dbReference>
<dbReference type="SUPFAM" id="SSF89946">
    <property type="entry name" value="Hypothetical protein VC0424"/>
    <property type="match status" value="1"/>
</dbReference>
<dbReference type="SMART" id="SM00028">
    <property type="entry name" value="TPR"/>
    <property type="match status" value="4"/>
</dbReference>
<keyword evidence="5" id="KW-1185">Reference proteome</keyword>
<keyword evidence="1" id="KW-0677">Repeat</keyword>
<dbReference type="PANTHER" id="PTHR44858">
    <property type="entry name" value="TETRATRICOPEPTIDE REPEAT PROTEIN 6"/>
    <property type="match status" value="1"/>
</dbReference>
<dbReference type="InterPro" id="IPR011990">
    <property type="entry name" value="TPR-like_helical_dom_sf"/>
</dbReference>
<dbReference type="Gene3D" id="1.25.40.10">
    <property type="entry name" value="Tetratricopeptide repeat domain"/>
    <property type="match status" value="2"/>
</dbReference>
<evidence type="ECO:0000313" key="4">
    <source>
        <dbReference type="EMBL" id="TLU64373.1"/>
    </source>
</evidence>
<dbReference type="InterPro" id="IPR009671">
    <property type="entry name" value="RraB_dom"/>
</dbReference>
<evidence type="ECO:0000256" key="1">
    <source>
        <dbReference type="ARBA" id="ARBA00022737"/>
    </source>
</evidence>
<protein>
    <recommendedName>
        <fullName evidence="3">Regulator of ribonuclease activity B domain-containing protein</fullName>
    </recommendedName>
</protein>
<proteinExistence type="predicted"/>
<evidence type="ECO:0000256" key="2">
    <source>
        <dbReference type="ARBA" id="ARBA00022803"/>
    </source>
</evidence>
<dbReference type="Gene3D" id="3.30.70.970">
    <property type="entry name" value="RraB-like"/>
    <property type="match status" value="1"/>
</dbReference>
<dbReference type="PANTHER" id="PTHR44858:SF1">
    <property type="entry name" value="UDP-N-ACETYLGLUCOSAMINE--PEPTIDE N-ACETYLGLUCOSAMINYLTRANSFERASE SPINDLY-RELATED"/>
    <property type="match status" value="1"/>
</dbReference>
<sequence>MENTYFTWDKFANNYHDQALSADQVFNNMLEGGLQENSLLEFDFHFLSDSKEKLEALAQFLSSSYSYRLKEIVQTESGLWEFSGVTNAFPVTADNMVYWSLDLYKRGYEHDAELDGYGAMYDKDNQSFPDFDNTSADVFFDLGIDLYNNGDLSGSIIQWSNVLVINSKDVDALYSRAIVKNELYASSAAMSDYDRAIEIAPNFFSALLNRGALKDDLKDHQGAIDDYDQVIKSLRVEPETLQRAHMNKGNSLLSLKNTPAACESWSKARDLGEEFAQQLIDKHCSN</sequence>
<dbReference type="SUPFAM" id="SSF48452">
    <property type="entry name" value="TPR-like"/>
    <property type="match status" value="1"/>
</dbReference>